<evidence type="ECO:0000256" key="3">
    <source>
        <dbReference type="ARBA" id="ARBA00022729"/>
    </source>
</evidence>
<dbReference type="GO" id="GO:0005576">
    <property type="term" value="C:extracellular region"/>
    <property type="evidence" value="ECO:0007669"/>
    <property type="project" value="UniProtKB-SubCell"/>
</dbReference>
<name>A0A8I6RZX7_CIMLE</name>
<evidence type="ECO:0000259" key="7">
    <source>
        <dbReference type="PROSITE" id="PS50856"/>
    </source>
</evidence>
<dbReference type="PROSITE" id="PS50856">
    <property type="entry name" value="AMOP"/>
    <property type="match status" value="1"/>
</dbReference>
<feature type="compositionally biased region" description="Basic residues" evidence="5">
    <location>
        <begin position="51"/>
        <end position="73"/>
    </location>
</feature>
<feature type="domain" description="AMOP" evidence="7">
    <location>
        <begin position="224"/>
        <end position="380"/>
    </location>
</feature>
<evidence type="ECO:0000313" key="9">
    <source>
        <dbReference type="Proteomes" id="UP000494040"/>
    </source>
</evidence>
<proteinExistence type="predicted"/>
<reference evidence="8" key="1">
    <citation type="submission" date="2022-01" db="UniProtKB">
        <authorList>
            <consortium name="EnsemblMetazoa"/>
        </authorList>
    </citation>
    <scope>IDENTIFICATION</scope>
</reference>
<evidence type="ECO:0000256" key="6">
    <source>
        <dbReference type="SAM" id="SignalP"/>
    </source>
</evidence>
<dbReference type="RefSeq" id="XP_014255582.1">
    <property type="nucleotide sequence ID" value="XM_014400096.2"/>
</dbReference>
<keyword evidence="9" id="KW-1185">Reference proteome</keyword>
<sequence>MKAVALLFLLLFALAASASAVGPRHPNPRGATSLQSKIHHLQETNKETIRHGKKKRMRMGGGRGKRKQKHGSARRYFEKQFLVQNRTLALLGDEVQRILHSTTKTFSRESPRPVRPVLKSSSHFYPERKNSSQRKFKNVTRRVKNQNRPGTGHNKGMKLLNTLNTNSSQAEEDEEERFKEPLDVVQFDKEEYDLDISSLKDDVQFNLNNALVHIISAIENFTSVHSEGMTPCDRLADCRQELQGIFLGPLPDCPCNYPTGIFYENRIWDQTQNKFFYWKDASNERLDIYKLGAEYCIRSQIDHGSTSLSAQHCCYDRDRKLITRGSGAGSPNYISPDVSVVLHDKIDILPWRLCKGDFTRFNKVRPPNNGKLCEENPSEPEFNKQVQITISY</sequence>
<dbReference type="GeneID" id="106670084"/>
<evidence type="ECO:0000313" key="8">
    <source>
        <dbReference type="EnsemblMetazoa" id="XP_014255582.1"/>
    </source>
</evidence>
<evidence type="ECO:0000256" key="2">
    <source>
        <dbReference type="ARBA" id="ARBA00022525"/>
    </source>
</evidence>
<evidence type="ECO:0000256" key="5">
    <source>
        <dbReference type="SAM" id="MobiDB-lite"/>
    </source>
</evidence>
<dbReference type="EnsemblMetazoa" id="XM_014400096.2">
    <property type="protein sequence ID" value="XP_014255582.1"/>
    <property type="gene ID" value="LOC106670084"/>
</dbReference>
<dbReference type="KEGG" id="clec:106670084"/>
<feature type="compositionally biased region" description="Basic and acidic residues" evidence="5">
    <location>
        <begin position="40"/>
        <end position="50"/>
    </location>
</feature>
<dbReference type="AlphaFoldDB" id="A0A8I6RZX7"/>
<feature type="signal peptide" evidence="6">
    <location>
        <begin position="1"/>
        <end position="20"/>
    </location>
</feature>
<keyword evidence="4" id="KW-1015">Disulfide bond</keyword>
<dbReference type="PANTHER" id="PTHR10239">
    <property type="entry name" value="ISTHMIN-2"/>
    <property type="match status" value="1"/>
</dbReference>
<dbReference type="Proteomes" id="UP000494040">
    <property type="component" value="Unassembled WGS sequence"/>
</dbReference>
<dbReference type="InterPro" id="IPR005533">
    <property type="entry name" value="AMOP_dom"/>
</dbReference>
<feature type="chain" id="PRO_5035299927" description="AMOP domain-containing protein" evidence="6">
    <location>
        <begin position="21"/>
        <end position="392"/>
    </location>
</feature>
<feature type="region of interest" description="Disordered" evidence="5">
    <location>
        <begin position="20"/>
        <end position="73"/>
    </location>
</feature>
<evidence type="ECO:0000256" key="4">
    <source>
        <dbReference type="ARBA" id="ARBA00023157"/>
    </source>
</evidence>
<dbReference type="InterPro" id="IPR051867">
    <property type="entry name" value="Angio_Inhib/Adhesion_GPCR"/>
</dbReference>
<evidence type="ECO:0000256" key="1">
    <source>
        <dbReference type="ARBA" id="ARBA00004613"/>
    </source>
</evidence>
<organism evidence="8 9">
    <name type="scientific">Cimex lectularius</name>
    <name type="common">Bed bug</name>
    <name type="synonym">Acanthia lectularia</name>
    <dbReference type="NCBI Taxonomy" id="79782"/>
    <lineage>
        <taxon>Eukaryota</taxon>
        <taxon>Metazoa</taxon>
        <taxon>Ecdysozoa</taxon>
        <taxon>Arthropoda</taxon>
        <taxon>Hexapoda</taxon>
        <taxon>Insecta</taxon>
        <taxon>Pterygota</taxon>
        <taxon>Neoptera</taxon>
        <taxon>Paraneoptera</taxon>
        <taxon>Hemiptera</taxon>
        <taxon>Heteroptera</taxon>
        <taxon>Panheteroptera</taxon>
        <taxon>Cimicomorpha</taxon>
        <taxon>Cimicidae</taxon>
        <taxon>Cimex</taxon>
    </lineage>
</organism>
<comment type="subcellular location">
    <subcellularLocation>
        <location evidence="1">Secreted</location>
    </subcellularLocation>
</comment>
<dbReference type="OrthoDB" id="9930623at2759"/>
<protein>
    <recommendedName>
        <fullName evidence="7">AMOP domain-containing protein</fullName>
    </recommendedName>
</protein>
<keyword evidence="3 6" id="KW-0732">Signal</keyword>
<accession>A0A8I6RZX7</accession>
<dbReference type="Pfam" id="PF03782">
    <property type="entry name" value="AMOP"/>
    <property type="match status" value="1"/>
</dbReference>
<dbReference type="SMART" id="SM00723">
    <property type="entry name" value="AMOP"/>
    <property type="match status" value="1"/>
</dbReference>
<dbReference type="PANTHER" id="PTHR10239:SF29">
    <property type="entry name" value="AMOP DOMAIN-CONTAINING PROTEIN"/>
    <property type="match status" value="1"/>
</dbReference>
<keyword evidence="2" id="KW-0964">Secreted</keyword>